<proteinExistence type="predicted"/>
<comment type="caution">
    <text evidence="1">The sequence shown here is derived from an EMBL/GenBank/DDBJ whole genome shotgun (WGS) entry which is preliminary data.</text>
</comment>
<evidence type="ECO:0000313" key="2">
    <source>
        <dbReference type="Proteomes" id="UP000245207"/>
    </source>
</evidence>
<dbReference type="EMBL" id="PKPP01005902">
    <property type="protein sequence ID" value="PWA58413.1"/>
    <property type="molecule type" value="Genomic_DNA"/>
</dbReference>
<keyword evidence="2" id="KW-1185">Reference proteome</keyword>
<organism evidence="1 2">
    <name type="scientific">Artemisia annua</name>
    <name type="common">Sweet wormwood</name>
    <dbReference type="NCBI Taxonomy" id="35608"/>
    <lineage>
        <taxon>Eukaryota</taxon>
        <taxon>Viridiplantae</taxon>
        <taxon>Streptophyta</taxon>
        <taxon>Embryophyta</taxon>
        <taxon>Tracheophyta</taxon>
        <taxon>Spermatophyta</taxon>
        <taxon>Magnoliopsida</taxon>
        <taxon>eudicotyledons</taxon>
        <taxon>Gunneridae</taxon>
        <taxon>Pentapetalae</taxon>
        <taxon>asterids</taxon>
        <taxon>campanulids</taxon>
        <taxon>Asterales</taxon>
        <taxon>Asteraceae</taxon>
        <taxon>Asteroideae</taxon>
        <taxon>Anthemideae</taxon>
        <taxon>Artemisiinae</taxon>
        <taxon>Artemisia</taxon>
    </lineage>
</organism>
<dbReference type="AlphaFoldDB" id="A0A2U1MAZ7"/>
<dbReference type="STRING" id="35608.A0A2U1MAZ7"/>
<name>A0A2U1MAZ7_ARTAN</name>
<dbReference type="Proteomes" id="UP000245207">
    <property type="component" value="Unassembled WGS sequence"/>
</dbReference>
<gene>
    <name evidence="1" type="ORF">CTI12_AA400280</name>
</gene>
<accession>A0A2U1MAZ7</accession>
<dbReference type="InterPro" id="IPR027409">
    <property type="entry name" value="GroEL-like_apical_dom_sf"/>
</dbReference>
<dbReference type="Gene3D" id="3.50.7.10">
    <property type="entry name" value="GroEL"/>
    <property type="match status" value="1"/>
</dbReference>
<dbReference type="OrthoDB" id="10248520at2759"/>
<protein>
    <submittedName>
        <fullName evidence="1">Uncharacterized protein</fullName>
    </submittedName>
</protein>
<sequence length="102" mass="11522">MKSTGCNILLMQKSVLNDAVTDLLSLYLTKAKMLVIKDVERHDIKFITNTLNCLPIVNIEYFHLQKPWFADIVEEVSCGDENIVKITGIKNMTNTTNVVIHG</sequence>
<evidence type="ECO:0000313" key="1">
    <source>
        <dbReference type="EMBL" id="PWA58413.1"/>
    </source>
</evidence>
<reference evidence="1 2" key="1">
    <citation type="journal article" date="2018" name="Mol. Plant">
        <title>The genome of Artemisia annua provides insight into the evolution of Asteraceae family and artemisinin biosynthesis.</title>
        <authorList>
            <person name="Shen Q."/>
            <person name="Zhang L."/>
            <person name="Liao Z."/>
            <person name="Wang S."/>
            <person name="Yan T."/>
            <person name="Shi P."/>
            <person name="Liu M."/>
            <person name="Fu X."/>
            <person name="Pan Q."/>
            <person name="Wang Y."/>
            <person name="Lv Z."/>
            <person name="Lu X."/>
            <person name="Zhang F."/>
            <person name="Jiang W."/>
            <person name="Ma Y."/>
            <person name="Chen M."/>
            <person name="Hao X."/>
            <person name="Li L."/>
            <person name="Tang Y."/>
            <person name="Lv G."/>
            <person name="Zhou Y."/>
            <person name="Sun X."/>
            <person name="Brodelius P.E."/>
            <person name="Rose J.K.C."/>
            <person name="Tang K."/>
        </authorList>
    </citation>
    <scope>NUCLEOTIDE SEQUENCE [LARGE SCALE GENOMIC DNA]</scope>
    <source>
        <strain evidence="2">cv. Huhao1</strain>
        <tissue evidence="1">Leaf</tissue>
    </source>
</reference>
<dbReference type="SUPFAM" id="SSF52029">
    <property type="entry name" value="GroEL apical domain-like"/>
    <property type="match status" value="1"/>
</dbReference>